<keyword evidence="1" id="KW-0521">NADP</keyword>
<dbReference type="AlphaFoldDB" id="A0A5C3L020"/>
<dbReference type="Proteomes" id="UP000307440">
    <property type="component" value="Unassembled WGS sequence"/>
</dbReference>
<dbReference type="PANTHER" id="PTHR45458">
    <property type="entry name" value="SHORT-CHAIN DEHYDROGENASE/REDUCTASE SDR"/>
    <property type="match status" value="1"/>
</dbReference>
<dbReference type="SUPFAM" id="SSF51735">
    <property type="entry name" value="NAD(P)-binding Rossmann-fold domains"/>
    <property type="match status" value="1"/>
</dbReference>
<name>A0A5C3L020_COPMA</name>
<dbReference type="EMBL" id="ML210181">
    <property type="protein sequence ID" value="TFK25895.1"/>
    <property type="molecule type" value="Genomic_DNA"/>
</dbReference>
<dbReference type="PRINTS" id="PR00081">
    <property type="entry name" value="GDHRDH"/>
</dbReference>
<dbReference type="InterPro" id="IPR036291">
    <property type="entry name" value="NAD(P)-bd_dom_sf"/>
</dbReference>
<evidence type="ECO:0000256" key="1">
    <source>
        <dbReference type="ARBA" id="ARBA00022857"/>
    </source>
</evidence>
<keyword evidence="3" id="KW-1185">Reference proteome</keyword>
<dbReference type="InterPro" id="IPR020904">
    <property type="entry name" value="Sc_DH/Rdtase_CS"/>
</dbReference>
<proteinExistence type="predicted"/>
<protein>
    <submittedName>
        <fullName evidence="2">NAD(P)-binding protein</fullName>
    </submittedName>
</protein>
<dbReference type="PANTHER" id="PTHR45458:SF3">
    <property type="entry name" value="CHAIN DEHYDROGENASE (ATSC), PUTATIVE-RELATED"/>
    <property type="match status" value="1"/>
</dbReference>
<dbReference type="Pfam" id="PF00106">
    <property type="entry name" value="adh_short"/>
    <property type="match status" value="1"/>
</dbReference>
<dbReference type="GO" id="GO:0016616">
    <property type="term" value="F:oxidoreductase activity, acting on the CH-OH group of donors, NAD or NADP as acceptor"/>
    <property type="evidence" value="ECO:0007669"/>
    <property type="project" value="TreeGrafter"/>
</dbReference>
<sequence length="248" mass="27436">MPSWVVTGSSRGIGLGIVTFLLGDPSNFVVATSRNLPRPELQKLCDKYTQDRLVVLELDTTNAEDAQRVAREIEPLLPDGLDHFISNAGTNLQPLTAFEDLDLDLFLKEIKLYTVDVIRLIKPFLPLIERSAKKTVLCMSSAGSSLELSRKWPLLSPAYCASKAAMNMMMLKWGASVADKGIMMACVHPGWVRTQMGEGVKEYVMITTPDLPYITARESAEAVVMLTKNLTADKVRSLLCYDGQIAPW</sequence>
<evidence type="ECO:0000313" key="2">
    <source>
        <dbReference type="EMBL" id="TFK25895.1"/>
    </source>
</evidence>
<gene>
    <name evidence="2" type="ORF">FA15DRAFT_686769</name>
</gene>
<dbReference type="InterPro" id="IPR052184">
    <property type="entry name" value="SDR_enzymes"/>
</dbReference>
<dbReference type="PROSITE" id="PS00061">
    <property type="entry name" value="ADH_SHORT"/>
    <property type="match status" value="1"/>
</dbReference>
<dbReference type="Gene3D" id="3.40.50.720">
    <property type="entry name" value="NAD(P)-binding Rossmann-like Domain"/>
    <property type="match status" value="1"/>
</dbReference>
<evidence type="ECO:0000313" key="3">
    <source>
        <dbReference type="Proteomes" id="UP000307440"/>
    </source>
</evidence>
<organism evidence="2 3">
    <name type="scientific">Coprinopsis marcescibilis</name>
    <name type="common">Agaric fungus</name>
    <name type="synonym">Psathyrella marcescibilis</name>
    <dbReference type="NCBI Taxonomy" id="230819"/>
    <lineage>
        <taxon>Eukaryota</taxon>
        <taxon>Fungi</taxon>
        <taxon>Dikarya</taxon>
        <taxon>Basidiomycota</taxon>
        <taxon>Agaricomycotina</taxon>
        <taxon>Agaricomycetes</taxon>
        <taxon>Agaricomycetidae</taxon>
        <taxon>Agaricales</taxon>
        <taxon>Agaricineae</taxon>
        <taxon>Psathyrellaceae</taxon>
        <taxon>Coprinopsis</taxon>
    </lineage>
</organism>
<dbReference type="InterPro" id="IPR002347">
    <property type="entry name" value="SDR_fam"/>
</dbReference>
<dbReference type="OrthoDB" id="9876299at2759"/>
<reference evidence="2 3" key="1">
    <citation type="journal article" date="2019" name="Nat. Ecol. Evol.">
        <title>Megaphylogeny resolves global patterns of mushroom evolution.</title>
        <authorList>
            <person name="Varga T."/>
            <person name="Krizsan K."/>
            <person name="Foldi C."/>
            <person name="Dima B."/>
            <person name="Sanchez-Garcia M."/>
            <person name="Sanchez-Ramirez S."/>
            <person name="Szollosi G.J."/>
            <person name="Szarkandi J.G."/>
            <person name="Papp V."/>
            <person name="Albert L."/>
            <person name="Andreopoulos W."/>
            <person name="Angelini C."/>
            <person name="Antonin V."/>
            <person name="Barry K.W."/>
            <person name="Bougher N.L."/>
            <person name="Buchanan P."/>
            <person name="Buyck B."/>
            <person name="Bense V."/>
            <person name="Catcheside P."/>
            <person name="Chovatia M."/>
            <person name="Cooper J."/>
            <person name="Damon W."/>
            <person name="Desjardin D."/>
            <person name="Finy P."/>
            <person name="Geml J."/>
            <person name="Haridas S."/>
            <person name="Hughes K."/>
            <person name="Justo A."/>
            <person name="Karasinski D."/>
            <person name="Kautmanova I."/>
            <person name="Kiss B."/>
            <person name="Kocsube S."/>
            <person name="Kotiranta H."/>
            <person name="LaButti K.M."/>
            <person name="Lechner B.E."/>
            <person name="Liimatainen K."/>
            <person name="Lipzen A."/>
            <person name="Lukacs Z."/>
            <person name="Mihaltcheva S."/>
            <person name="Morgado L.N."/>
            <person name="Niskanen T."/>
            <person name="Noordeloos M.E."/>
            <person name="Ohm R.A."/>
            <person name="Ortiz-Santana B."/>
            <person name="Ovrebo C."/>
            <person name="Racz N."/>
            <person name="Riley R."/>
            <person name="Savchenko A."/>
            <person name="Shiryaev A."/>
            <person name="Soop K."/>
            <person name="Spirin V."/>
            <person name="Szebenyi C."/>
            <person name="Tomsovsky M."/>
            <person name="Tulloss R.E."/>
            <person name="Uehling J."/>
            <person name="Grigoriev I.V."/>
            <person name="Vagvolgyi C."/>
            <person name="Papp T."/>
            <person name="Martin F.M."/>
            <person name="Miettinen O."/>
            <person name="Hibbett D.S."/>
            <person name="Nagy L.G."/>
        </authorList>
    </citation>
    <scope>NUCLEOTIDE SEQUENCE [LARGE SCALE GENOMIC DNA]</scope>
    <source>
        <strain evidence="2 3">CBS 121175</strain>
    </source>
</reference>
<accession>A0A5C3L020</accession>